<dbReference type="InterPro" id="IPR042089">
    <property type="entry name" value="Peptidase_M13_dom_2"/>
</dbReference>
<keyword evidence="11" id="KW-1185">Reference proteome</keyword>
<dbReference type="CDD" id="cd08662">
    <property type="entry name" value="M13"/>
    <property type="match status" value="1"/>
</dbReference>
<dbReference type="InterPro" id="IPR008753">
    <property type="entry name" value="Peptidase_M13_N"/>
</dbReference>
<name>A0ABT4ULD6_9BACT</name>
<reference evidence="10 11" key="1">
    <citation type="submission" date="2022-12" db="EMBL/GenBank/DDBJ databases">
        <title>Chitinophagaceae gen. sp. nov., a new member of the family Chitinophagaceae, isolated from soil in a chemical factory.</title>
        <authorList>
            <person name="Ke Z."/>
        </authorList>
    </citation>
    <scope>NUCLEOTIDE SEQUENCE [LARGE SCALE GENOMIC DNA]</scope>
    <source>
        <strain evidence="10 11">LY-5</strain>
    </source>
</reference>
<dbReference type="PRINTS" id="PR00786">
    <property type="entry name" value="NEPRILYSIN"/>
</dbReference>
<comment type="similarity">
    <text evidence="2">Belongs to the peptidase M13 family.</text>
</comment>
<evidence type="ECO:0000313" key="11">
    <source>
        <dbReference type="Proteomes" id="UP001210231"/>
    </source>
</evidence>
<evidence type="ECO:0000256" key="3">
    <source>
        <dbReference type="ARBA" id="ARBA00022670"/>
    </source>
</evidence>
<evidence type="ECO:0000259" key="8">
    <source>
        <dbReference type="Pfam" id="PF01431"/>
    </source>
</evidence>
<evidence type="ECO:0000256" key="6">
    <source>
        <dbReference type="ARBA" id="ARBA00022833"/>
    </source>
</evidence>
<keyword evidence="5" id="KW-0378">Hydrolase</keyword>
<sequence length="678" mass="76927">MYKKLLLPAFAFGMVACNNNNPQSSGPQADFYLKNIDSTVNPADDFFGFANGTWLKNNPIPDNESSWGVADMVQEDIYERLRTINENAIKSDHKQGTVEQKIADFWKVAMDTARLEKEGTTSLKAGLEAIDKIQSLPELIRHTGYLQTIGVGTFIGAYIGQDDMNSDSMLLSFYQAGIGLPERSYYFDTDAKTVEIRNAYKKYVNDILTSVYGKEALTLNTNEIYAFEEQLAKNSRKLEDMRDPYENYNKTSFKAFQQKLKTINLTDWFNAAEIPVQDSINIMQPAYYSALDKILAVTPLAVLKDYLKVNYVSAFDSYLDKASLDRAFAYSKVISGAKEMRPRWKRVIDNEEGLFGEALGKLFVSEYFDATAKKRYETLVENVKEAYRERIKNLTWMSDSTKTKAYEKLKGIKYKVGYPDKWTDFSSLELNAKNTYLENIQSASKWHYKKEVAKLGKPVDREEWFMSPQTYNAYYNPPNNEIVLPAGIFAVPGIKDAELDEAFVYGYAGASTIGHELTHGFDDQGRLYDAKGNLSNWWTAADGNAFNDRAKKIINQFNNMVVIDTFRVNGNATQGENIADLGGILIGLDAYKKTASYKSGKIIGGYTPLQRYFLGYAFGWLYNTRNEKLISYVKTNVHSPAKQRVNGPFANVPEFYEAFGVKPANKMYLADSLRVHIW</sequence>
<evidence type="ECO:0000256" key="4">
    <source>
        <dbReference type="ARBA" id="ARBA00022723"/>
    </source>
</evidence>
<keyword evidence="3" id="KW-0645">Protease</keyword>
<proteinExistence type="inferred from homology"/>
<dbReference type="InterPro" id="IPR018497">
    <property type="entry name" value="Peptidase_M13_C"/>
</dbReference>
<dbReference type="Proteomes" id="UP001210231">
    <property type="component" value="Unassembled WGS sequence"/>
</dbReference>
<comment type="cofactor">
    <cofactor evidence="1">
        <name>Zn(2+)</name>
        <dbReference type="ChEBI" id="CHEBI:29105"/>
    </cofactor>
</comment>
<keyword evidence="7" id="KW-0482">Metalloprotease</keyword>
<keyword evidence="6" id="KW-0862">Zinc</keyword>
<dbReference type="PANTHER" id="PTHR11733">
    <property type="entry name" value="ZINC METALLOPROTEASE FAMILY M13 NEPRILYSIN-RELATED"/>
    <property type="match status" value="1"/>
</dbReference>
<accession>A0ABT4ULD6</accession>
<dbReference type="Pfam" id="PF05649">
    <property type="entry name" value="Peptidase_M13_N"/>
    <property type="match status" value="1"/>
</dbReference>
<evidence type="ECO:0000256" key="5">
    <source>
        <dbReference type="ARBA" id="ARBA00022801"/>
    </source>
</evidence>
<feature type="domain" description="Peptidase M13 C-terminal" evidence="8">
    <location>
        <begin position="472"/>
        <end position="673"/>
    </location>
</feature>
<dbReference type="EMBL" id="JAQGEF010000015">
    <property type="protein sequence ID" value="MDA3615647.1"/>
    <property type="molecule type" value="Genomic_DNA"/>
</dbReference>
<evidence type="ECO:0000256" key="1">
    <source>
        <dbReference type="ARBA" id="ARBA00001947"/>
    </source>
</evidence>
<dbReference type="PROSITE" id="PS51885">
    <property type="entry name" value="NEPRILYSIN"/>
    <property type="match status" value="1"/>
</dbReference>
<evidence type="ECO:0000313" key="10">
    <source>
        <dbReference type="EMBL" id="MDA3615647.1"/>
    </source>
</evidence>
<dbReference type="PROSITE" id="PS51257">
    <property type="entry name" value="PROKAR_LIPOPROTEIN"/>
    <property type="match status" value="1"/>
</dbReference>
<dbReference type="Gene3D" id="1.10.1380.10">
    <property type="entry name" value="Neutral endopeptidase , domain2"/>
    <property type="match status" value="1"/>
</dbReference>
<evidence type="ECO:0000256" key="2">
    <source>
        <dbReference type="ARBA" id="ARBA00007357"/>
    </source>
</evidence>
<dbReference type="Pfam" id="PF01431">
    <property type="entry name" value="Peptidase_M13"/>
    <property type="match status" value="1"/>
</dbReference>
<organism evidence="10 11">
    <name type="scientific">Polluticaenibacter yanchengensis</name>
    <dbReference type="NCBI Taxonomy" id="3014562"/>
    <lineage>
        <taxon>Bacteria</taxon>
        <taxon>Pseudomonadati</taxon>
        <taxon>Bacteroidota</taxon>
        <taxon>Chitinophagia</taxon>
        <taxon>Chitinophagales</taxon>
        <taxon>Chitinophagaceae</taxon>
        <taxon>Polluticaenibacter</taxon>
    </lineage>
</organism>
<keyword evidence="4" id="KW-0479">Metal-binding</keyword>
<dbReference type="InterPro" id="IPR000718">
    <property type="entry name" value="Peptidase_M13"/>
</dbReference>
<feature type="domain" description="Peptidase M13 N-terminal" evidence="9">
    <location>
        <begin position="42"/>
        <end position="419"/>
    </location>
</feature>
<evidence type="ECO:0000256" key="7">
    <source>
        <dbReference type="ARBA" id="ARBA00023049"/>
    </source>
</evidence>
<dbReference type="SUPFAM" id="SSF55486">
    <property type="entry name" value="Metalloproteases ('zincins'), catalytic domain"/>
    <property type="match status" value="1"/>
</dbReference>
<dbReference type="InterPro" id="IPR024079">
    <property type="entry name" value="MetalloPept_cat_dom_sf"/>
</dbReference>
<gene>
    <name evidence="10" type="ORF">O3P16_12570</name>
</gene>
<dbReference type="PANTHER" id="PTHR11733:SF167">
    <property type="entry name" value="FI17812P1-RELATED"/>
    <property type="match status" value="1"/>
</dbReference>
<protein>
    <submittedName>
        <fullName evidence="10">M13 family metallopeptidase</fullName>
    </submittedName>
</protein>
<dbReference type="Gene3D" id="3.40.390.10">
    <property type="entry name" value="Collagenase (Catalytic Domain)"/>
    <property type="match status" value="1"/>
</dbReference>
<evidence type="ECO:0000259" key="9">
    <source>
        <dbReference type="Pfam" id="PF05649"/>
    </source>
</evidence>
<dbReference type="RefSeq" id="WP_407031973.1">
    <property type="nucleotide sequence ID" value="NZ_JAQGEF010000015.1"/>
</dbReference>
<comment type="caution">
    <text evidence="10">The sequence shown here is derived from an EMBL/GenBank/DDBJ whole genome shotgun (WGS) entry which is preliminary data.</text>
</comment>